<evidence type="ECO:0000256" key="2">
    <source>
        <dbReference type="SAM" id="SignalP"/>
    </source>
</evidence>
<dbReference type="InterPro" id="IPR043504">
    <property type="entry name" value="Peptidase_S1_PA_chymotrypsin"/>
</dbReference>
<dbReference type="PANTHER" id="PTHR15462:SF8">
    <property type="entry name" value="SERINE PROTEASE"/>
    <property type="match status" value="1"/>
</dbReference>
<dbReference type="OrthoDB" id="3507155at2"/>
<evidence type="ECO:0000256" key="1">
    <source>
        <dbReference type="ARBA" id="ARBA00022729"/>
    </source>
</evidence>
<dbReference type="InterPro" id="IPR009003">
    <property type="entry name" value="Peptidase_S1_PA"/>
</dbReference>
<dbReference type="SUPFAM" id="SSF50494">
    <property type="entry name" value="Trypsin-like serine proteases"/>
    <property type="match status" value="1"/>
</dbReference>
<reference evidence="3 4" key="1">
    <citation type="submission" date="2019-06" db="EMBL/GenBank/DDBJ databases">
        <title>Sequencing the genomes of 1000 actinobacteria strains.</title>
        <authorList>
            <person name="Klenk H.-P."/>
        </authorList>
    </citation>
    <scope>NUCLEOTIDE SEQUENCE [LARGE SCALE GENOMIC DNA]</scope>
    <source>
        <strain evidence="3 4">DSM 44826</strain>
    </source>
</reference>
<keyword evidence="4" id="KW-1185">Reference proteome</keyword>
<dbReference type="InterPro" id="IPR050966">
    <property type="entry name" value="Glutamyl_endopeptidase"/>
</dbReference>
<dbReference type="InterPro" id="IPR018114">
    <property type="entry name" value="TRYPSIN_HIS"/>
</dbReference>
<evidence type="ECO:0000313" key="4">
    <source>
        <dbReference type="Proteomes" id="UP000317940"/>
    </source>
</evidence>
<keyword evidence="1 2" id="KW-0732">Signal</keyword>
<dbReference type="GO" id="GO:0006508">
    <property type="term" value="P:proteolysis"/>
    <property type="evidence" value="ECO:0007669"/>
    <property type="project" value="InterPro"/>
</dbReference>
<dbReference type="PROSITE" id="PS51257">
    <property type="entry name" value="PROKAR_LIPOPROTEIN"/>
    <property type="match status" value="1"/>
</dbReference>
<feature type="chain" id="PRO_5038862842" evidence="2">
    <location>
        <begin position="29"/>
        <end position="252"/>
    </location>
</feature>
<feature type="signal peptide" evidence="2">
    <location>
        <begin position="1"/>
        <end position="28"/>
    </location>
</feature>
<dbReference type="Gene3D" id="2.40.10.10">
    <property type="entry name" value="Trypsin-like serine proteases"/>
    <property type="match status" value="2"/>
</dbReference>
<evidence type="ECO:0000313" key="3">
    <source>
        <dbReference type="EMBL" id="TWG00186.1"/>
    </source>
</evidence>
<dbReference type="Pfam" id="PF13365">
    <property type="entry name" value="Trypsin_2"/>
    <property type="match status" value="1"/>
</dbReference>
<dbReference type="AlphaFoldDB" id="A0A561ULE3"/>
<dbReference type="PANTHER" id="PTHR15462">
    <property type="entry name" value="SERINE PROTEASE"/>
    <property type="match status" value="1"/>
</dbReference>
<dbReference type="RefSeq" id="WP_145906321.1">
    <property type="nucleotide sequence ID" value="NZ_BAAAMZ010000016.1"/>
</dbReference>
<dbReference type="Proteomes" id="UP000317940">
    <property type="component" value="Unassembled WGS sequence"/>
</dbReference>
<dbReference type="EMBL" id="VIWT01000001">
    <property type="protein sequence ID" value="TWG00186.1"/>
    <property type="molecule type" value="Genomic_DNA"/>
</dbReference>
<dbReference type="GO" id="GO:0004252">
    <property type="term" value="F:serine-type endopeptidase activity"/>
    <property type="evidence" value="ECO:0007669"/>
    <property type="project" value="InterPro"/>
</dbReference>
<gene>
    <name evidence="3" type="ORF">FHX73_114057</name>
</gene>
<name>A0A561ULE3_9ACTN</name>
<organism evidence="3 4">
    <name type="scientific">Kitasatospora viridis</name>
    <dbReference type="NCBI Taxonomy" id="281105"/>
    <lineage>
        <taxon>Bacteria</taxon>
        <taxon>Bacillati</taxon>
        <taxon>Actinomycetota</taxon>
        <taxon>Actinomycetes</taxon>
        <taxon>Kitasatosporales</taxon>
        <taxon>Streptomycetaceae</taxon>
        <taxon>Kitasatospora</taxon>
    </lineage>
</organism>
<sequence length="252" mass="25914">MARRLRRAAGTGAALLGVLAATGCGAMGATARPHPGITAVTAGSDGVNARIGVLRLTDQGDARSCTASVVDSPNRDLLVTAAHCVYQSGEGPMGDLAFAPGYRDGSAPLGDWHVSKVTVDQHWQDDADPEYDVAFLTVDPLGGQQIEDAVGGGTPLGVNRGFDLSVTVTGYPYDHEEPITCTTRTTAQSATQERFDCAGFSDGTSGSPWLSADGQLVGVIGGYQQGGDTPDTSYSVSFDGRVSSLFQQAVGG</sequence>
<comment type="caution">
    <text evidence="3">The sequence shown here is derived from an EMBL/GenBank/DDBJ whole genome shotgun (WGS) entry which is preliminary data.</text>
</comment>
<protein>
    <submittedName>
        <fullName evidence="3">V8-like Glu-specific endopeptidase</fullName>
    </submittedName>
</protein>
<dbReference type="PROSITE" id="PS00134">
    <property type="entry name" value="TRYPSIN_HIS"/>
    <property type="match status" value="1"/>
</dbReference>
<accession>A0A561ULE3</accession>
<proteinExistence type="predicted"/>